<dbReference type="Proteomes" id="UP001153331">
    <property type="component" value="Unassembled WGS sequence"/>
</dbReference>
<comment type="caution">
    <text evidence="1">The sequence shown here is derived from an EMBL/GenBank/DDBJ whole genome shotgun (WGS) entry which is preliminary data.</text>
</comment>
<keyword evidence="2" id="KW-1185">Reference proteome</keyword>
<proteinExistence type="predicted"/>
<protein>
    <submittedName>
        <fullName evidence="1">Uncharacterized protein</fullName>
    </submittedName>
</protein>
<gene>
    <name evidence="1" type="ORF">OPT61_g1290</name>
</gene>
<sequence length="422" mass="46336">MSHSPLHQRLHLRLAMRQSFSSLTFSPLPPYPTGSSTREPSELPTTTPLSLESISFEPREVVQETGNMRATHIRPHTAPASPDRPGTAYSTRSTIRQVEPSPDSLIADVADDPLSGPGLSFEPFPPFDLSKSGDTVASHELYTHVHSTGPTTGTEAETGALRRGGTPSGRTSPQKSRSCSPRKSRSQSPRKHMVRTPTLPAHQESPSSSYSAIDSEKWDAPDTPSPIPPEQQRDVYAPLRVHRPFMEPGSEREPVVHHGTHTRIADYMRKLQTQPGCAPVSAIEGERENSQRTEPVKKVVAPIPHIIQAMAQPSNAFETLSPYSAARREAAGEKEPARHTSASRRSETSGTSVASRHSIFSTPGRDEMERKKPIVEEDEGPFAKAANMQDLEQRRRTVSEGTKVSEENDGKKRFCGLRCAVM</sequence>
<evidence type="ECO:0000313" key="2">
    <source>
        <dbReference type="Proteomes" id="UP001153331"/>
    </source>
</evidence>
<organism evidence="1 2">
    <name type="scientific">Boeremia exigua</name>
    <dbReference type="NCBI Taxonomy" id="749465"/>
    <lineage>
        <taxon>Eukaryota</taxon>
        <taxon>Fungi</taxon>
        <taxon>Dikarya</taxon>
        <taxon>Ascomycota</taxon>
        <taxon>Pezizomycotina</taxon>
        <taxon>Dothideomycetes</taxon>
        <taxon>Pleosporomycetidae</taxon>
        <taxon>Pleosporales</taxon>
        <taxon>Pleosporineae</taxon>
        <taxon>Didymellaceae</taxon>
        <taxon>Boeremia</taxon>
    </lineage>
</organism>
<evidence type="ECO:0000313" key="1">
    <source>
        <dbReference type="EMBL" id="KAJ8117540.1"/>
    </source>
</evidence>
<name>A0ACC2IQQ7_9PLEO</name>
<accession>A0ACC2IQQ7</accession>
<reference evidence="1" key="1">
    <citation type="submission" date="2022-11" db="EMBL/GenBank/DDBJ databases">
        <title>Genome Sequence of Boeremia exigua.</title>
        <authorList>
            <person name="Buettner E."/>
        </authorList>
    </citation>
    <scope>NUCLEOTIDE SEQUENCE</scope>
    <source>
        <strain evidence="1">CU02</strain>
    </source>
</reference>
<dbReference type="EMBL" id="JAPHNI010000049">
    <property type="protein sequence ID" value="KAJ8117540.1"/>
    <property type="molecule type" value="Genomic_DNA"/>
</dbReference>